<comment type="caution">
    <text evidence="1">The sequence shown here is derived from an EMBL/GenBank/DDBJ whole genome shotgun (WGS) entry which is preliminary data.</text>
</comment>
<gene>
    <name evidence="1" type="ORF">O1611_g7738</name>
</gene>
<protein>
    <submittedName>
        <fullName evidence="1">Uncharacterized protein</fullName>
    </submittedName>
</protein>
<reference evidence="1" key="1">
    <citation type="submission" date="2022-12" db="EMBL/GenBank/DDBJ databases">
        <title>Genome Sequence of Lasiodiplodia mahajangana.</title>
        <authorList>
            <person name="Buettner E."/>
        </authorList>
    </citation>
    <scope>NUCLEOTIDE SEQUENCE</scope>
    <source>
        <strain evidence="1">VT137</strain>
    </source>
</reference>
<name>A0ACC2JEF3_9PEZI</name>
<keyword evidence="2" id="KW-1185">Reference proteome</keyword>
<organism evidence="1 2">
    <name type="scientific">Lasiodiplodia mahajangana</name>
    <dbReference type="NCBI Taxonomy" id="1108764"/>
    <lineage>
        <taxon>Eukaryota</taxon>
        <taxon>Fungi</taxon>
        <taxon>Dikarya</taxon>
        <taxon>Ascomycota</taxon>
        <taxon>Pezizomycotina</taxon>
        <taxon>Dothideomycetes</taxon>
        <taxon>Dothideomycetes incertae sedis</taxon>
        <taxon>Botryosphaeriales</taxon>
        <taxon>Botryosphaeriaceae</taxon>
        <taxon>Lasiodiplodia</taxon>
    </lineage>
</organism>
<sequence>MAAVSRSLDPEGPIVQPPPGVQSNFINPPNGNATMNGITSLPLAPVRRVFEDDPNDLIQDLALPAIAASIVLQIFIYRITSSTGFFVQGWDLQLKDASWHFFNIYIITSMYNVAMIFLKAAILLQWARIFAPTSRNVFWWLCYSVATINAIFYVVTILIDLLYCHPVQYHWNKFIPGGYCVDDNLLSPLSAVINVVLDVTILVIPQRIVWKLNMPFKKKIGISCIFIVGILCIASASARLSFALKLLTNGDYAYDASYEVLLGSLELTFAFLTFSFLGIPKQFILMARSAKSLLRKFYPRSESKAITDQYLVDTDERGLVPIVKAGSSKSGVSDQQHGFSIPMQGLSNEVKDHEILRTTRLNISESYVSDDSSIARDVLLQQHPWDVNLTKPVTS</sequence>
<proteinExistence type="predicted"/>
<dbReference type="EMBL" id="JAPUUL010002125">
    <property type="protein sequence ID" value="KAJ8125902.1"/>
    <property type="molecule type" value="Genomic_DNA"/>
</dbReference>
<evidence type="ECO:0000313" key="1">
    <source>
        <dbReference type="EMBL" id="KAJ8125902.1"/>
    </source>
</evidence>
<accession>A0ACC2JEF3</accession>
<evidence type="ECO:0000313" key="2">
    <source>
        <dbReference type="Proteomes" id="UP001153332"/>
    </source>
</evidence>
<dbReference type="Proteomes" id="UP001153332">
    <property type="component" value="Unassembled WGS sequence"/>
</dbReference>